<gene>
    <name evidence="1" type="ORF">SAMN05421825_1285</name>
</gene>
<dbReference type="Proteomes" id="UP000199203">
    <property type="component" value="Unassembled WGS sequence"/>
</dbReference>
<sequence>MKEFTIIYPIFSPLQLLDENGRLVGEIFSNAIAGVNEKIKIGDEIFKINRTGFLWQDFKIFDRNKKLILKSDVSKNRLIYFGNDIEIFTYKSKGWFSSKLNLYKTSNLLVSIWTKGFLKHQYKMEIENEFKNYLIILAFLNEYINSQSS</sequence>
<accession>A0A1G7J562</accession>
<reference evidence="2" key="1">
    <citation type="submission" date="2016-10" db="EMBL/GenBank/DDBJ databases">
        <authorList>
            <person name="Varghese N."/>
            <person name="Submissions S."/>
        </authorList>
    </citation>
    <scope>NUCLEOTIDE SEQUENCE [LARGE SCALE GENOMIC DNA]</scope>
    <source>
        <strain evidence="2">DSM 19684</strain>
    </source>
</reference>
<dbReference type="EMBL" id="FNBH01000001">
    <property type="protein sequence ID" value="SDF20147.1"/>
    <property type="molecule type" value="Genomic_DNA"/>
</dbReference>
<dbReference type="RefSeq" id="WP_089872341.1">
    <property type="nucleotide sequence ID" value="NZ_FNBH01000001.1"/>
</dbReference>
<keyword evidence="2" id="KW-1185">Reference proteome</keyword>
<dbReference type="OrthoDB" id="1261472at2"/>
<name>A0A1G7J562_9FLAO</name>
<protein>
    <submittedName>
        <fullName evidence="1">Uncharacterized protein</fullName>
    </submittedName>
</protein>
<dbReference type="AlphaFoldDB" id="A0A1G7J562"/>
<evidence type="ECO:0000313" key="2">
    <source>
        <dbReference type="Proteomes" id="UP000199203"/>
    </source>
</evidence>
<evidence type="ECO:0000313" key="1">
    <source>
        <dbReference type="EMBL" id="SDF20147.1"/>
    </source>
</evidence>
<proteinExistence type="predicted"/>
<organism evidence="1 2">
    <name type="scientific">Epilithonimonas hungarica</name>
    <dbReference type="NCBI Taxonomy" id="454006"/>
    <lineage>
        <taxon>Bacteria</taxon>
        <taxon>Pseudomonadati</taxon>
        <taxon>Bacteroidota</taxon>
        <taxon>Flavobacteriia</taxon>
        <taxon>Flavobacteriales</taxon>
        <taxon>Weeksellaceae</taxon>
        <taxon>Chryseobacterium group</taxon>
        <taxon>Epilithonimonas</taxon>
    </lineage>
</organism>